<dbReference type="EMBL" id="QFRI01000001">
    <property type="protein sequence ID" value="PWH83491.1"/>
    <property type="molecule type" value="Genomic_DNA"/>
</dbReference>
<organism evidence="1 2">
    <name type="scientific">Algibacter marinivivus</name>
    <dbReference type="NCBI Taxonomy" id="2100723"/>
    <lineage>
        <taxon>Bacteria</taxon>
        <taxon>Pseudomonadati</taxon>
        <taxon>Bacteroidota</taxon>
        <taxon>Flavobacteriia</taxon>
        <taxon>Flavobacteriales</taxon>
        <taxon>Flavobacteriaceae</taxon>
        <taxon>Algibacter</taxon>
    </lineage>
</organism>
<evidence type="ECO:0000313" key="2">
    <source>
        <dbReference type="Proteomes" id="UP000245375"/>
    </source>
</evidence>
<evidence type="ECO:0000313" key="1">
    <source>
        <dbReference type="EMBL" id="PWH83491.1"/>
    </source>
</evidence>
<keyword evidence="2" id="KW-1185">Reference proteome</keyword>
<dbReference type="Proteomes" id="UP000245375">
    <property type="component" value="Unassembled WGS sequence"/>
</dbReference>
<protein>
    <recommendedName>
        <fullName evidence="3">MetA-pathway of phenol degradation</fullName>
    </recommendedName>
</protein>
<dbReference type="OrthoDB" id="635777at2"/>
<sequence length="306" mass="34222">MKKLIAILVLTAVTFTGYSQEDSEENQGSVIQTYTPSKLLKKGQWDIKWFNNLYTETKDLFGPNGDKQSIPRNTFFTSTVDVFTGVSDNNNFNVGLLLEFRSNVIGGRDALDVFKFDGEANSARSGFTSFAPAIKFNPIKSISNFTIQTAIHIPLVDNEVENGVFLDQKGFTFQNRFFYDYSFEGGDWQLFTELNTEYNFGKKVERDTNGTQIEGSFANNSFRLTPGVFLSYFPSSKFTILGLVQHSQLISSGNENNFSQDFTALGGGVKYQLTDVLNIETLYTGFVRGNDTGLGQTFNIGLRALF</sequence>
<gene>
    <name evidence="1" type="ORF">DIS18_02755</name>
</gene>
<accession>A0A2U2X6U9</accession>
<proteinExistence type="predicted"/>
<name>A0A2U2X6U9_9FLAO</name>
<dbReference type="AlphaFoldDB" id="A0A2U2X6U9"/>
<comment type="caution">
    <text evidence="1">The sequence shown here is derived from an EMBL/GenBank/DDBJ whole genome shotgun (WGS) entry which is preliminary data.</text>
</comment>
<reference evidence="1" key="1">
    <citation type="submission" date="2018-05" db="EMBL/GenBank/DDBJ databases">
        <title>Algibacter marinivivus sp. nov., isolated from sample around a algae.</title>
        <authorList>
            <person name="Zhong X."/>
        </authorList>
    </citation>
    <scope>NUCLEOTIDE SEQUENCE [LARGE SCALE GENOMIC DNA]</scope>
    <source>
        <strain evidence="1">ZY111</strain>
    </source>
</reference>
<reference evidence="1" key="2">
    <citation type="submission" date="2018-05" db="EMBL/GenBank/DDBJ databases">
        <authorList>
            <person name="Lanie J.A."/>
            <person name="Ng W.-L."/>
            <person name="Kazmierczak K.M."/>
            <person name="Andrzejewski T.M."/>
            <person name="Davidsen T.M."/>
            <person name="Wayne K.J."/>
            <person name="Tettelin H."/>
            <person name="Glass J.I."/>
            <person name="Rusch D."/>
            <person name="Podicherti R."/>
            <person name="Tsui H.-C.T."/>
            <person name="Winkler M.E."/>
        </authorList>
    </citation>
    <scope>NUCLEOTIDE SEQUENCE [LARGE SCALE GENOMIC DNA]</scope>
    <source>
        <strain evidence="1">ZY111</strain>
    </source>
</reference>
<dbReference type="RefSeq" id="WP_109351502.1">
    <property type="nucleotide sequence ID" value="NZ_QFRI01000001.1"/>
</dbReference>
<evidence type="ECO:0008006" key="3">
    <source>
        <dbReference type="Google" id="ProtNLM"/>
    </source>
</evidence>